<evidence type="ECO:0000313" key="3">
    <source>
        <dbReference type="Proteomes" id="UP001175211"/>
    </source>
</evidence>
<gene>
    <name evidence="2" type="ORF">EV420DRAFT_1566852</name>
</gene>
<comment type="caution">
    <text evidence="2">The sequence shown here is derived from an EMBL/GenBank/DDBJ whole genome shotgun (WGS) entry which is preliminary data.</text>
</comment>
<dbReference type="EMBL" id="JAUEPS010000041">
    <property type="protein sequence ID" value="KAK0448454.1"/>
    <property type="molecule type" value="Genomic_DNA"/>
</dbReference>
<organism evidence="2 3">
    <name type="scientific">Armillaria tabescens</name>
    <name type="common">Ringless honey mushroom</name>
    <name type="synonym">Agaricus tabescens</name>
    <dbReference type="NCBI Taxonomy" id="1929756"/>
    <lineage>
        <taxon>Eukaryota</taxon>
        <taxon>Fungi</taxon>
        <taxon>Dikarya</taxon>
        <taxon>Basidiomycota</taxon>
        <taxon>Agaricomycotina</taxon>
        <taxon>Agaricomycetes</taxon>
        <taxon>Agaricomycetidae</taxon>
        <taxon>Agaricales</taxon>
        <taxon>Marasmiineae</taxon>
        <taxon>Physalacriaceae</taxon>
        <taxon>Desarmillaria</taxon>
    </lineage>
</organism>
<keyword evidence="3" id="KW-1185">Reference proteome</keyword>
<accession>A0AA39JTE5</accession>
<name>A0AA39JTE5_ARMTA</name>
<sequence length="87" mass="9789">MCKQPQSVTIEHLLLALIARGLSSRPFTFSTMYMGAQLSSRYSCFLTHPPTPFSVWCYRIQDSPLSGFTKHSDLIGFVSKSRHPHSA</sequence>
<evidence type="ECO:0000256" key="1">
    <source>
        <dbReference type="SAM" id="SignalP"/>
    </source>
</evidence>
<dbReference type="AlphaFoldDB" id="A0AA39JTE5"/>
<evidence type="ECO:0008006" key="4">
    <source>
        <dbReference type="Google" id="ProtNLM"/>
    </source>
</evidence>
<protein>
    <recommendedName>
        <fullName evidence="4">Clp R domain-containing protein</fullName>
    </recommendedName>
</protein>
<evidence type="ECO:0000313" key="2">
    <source>
        <dbReference type="EMBL" id="KAK0448454.1"/>
    </source>
</evidence>
<feature type="signal peptide" evidence="1">
    <location>
        <begin position="1"/>
        <end position="24"/>
    </location>
</feature>
<reference evidence="2" key="1">
    <citation type="submission" date="2023-06" db="EMBL/GenBank/DDBJ databases">
        <authorList>
            <consortium name="Lawrence Berkeley National Laboratory"/>
            <person name="Ahrendt S."/>
            <person name="Sahu N."/>
            <person name="Indic B."/>
            <person name="Wong-Bajracharya J."/>
            <person name="Merenyi Z."/>
            <person name="Ke H.-M."/>
            <person name="Monk M."/>
            <person name="Kocsube S."/>
            <person name="Drula E."/>
            <person name="Lipzen A."/>
            <person name="Balint B."/>
            <person name="Henrissat B."/>
            <person name="Andreopoulos B."/>
            <person name="Martin F.M."/>
            <person name="Harder C.B."/>
            <person name="Rigling D."/>
            <person name="Ford K.L."/>
            <person name="Foster G.D."/>
            <person name="Pangilinan J."/>
            <person name="Papanicolaou A."/>
            <person name="Barry K."/>
            <person name="LaButti K."/>
            <person name="Viragh M."/>
            <person name="Koriabine M."/>
            <person name="Yan M."/>
            <person name="Riley R."/>
            <person name="Champramary S."/>
            <person name="Plett K.L."/>
            <person name="Tsai I.J."/>
            <person name="Slot J."/>
            <person name="Sipos G."/>
            <person name="Plett J."/>
            <person name="Nagy L.G."/>
            <person name="Grigoriev I.V."/>
        </authorList>
    </citation>
    <scope>NUCLEOTIDE SEQUENCE</scope>
    <source>
        <strain evidence="2">CCBAS 213</strain>
    </source>
</reference>
<dbReference type="GeneID" id="85357631"/>
<dbReference type="RefSeq" id="XP_060326559.1">
    <property type="nucleotide sequence ID" value="XM_060474083.1"/>
</dbReference>
<dbReference type="Proteomes" id="UP001175211">
    <property type="component" value="Unassembled WGS sequence"/>
</dbReference>
<feature type="chain" id="PRO_5041291153" description="Clp R domain-containing protein" evidence="1">
    <location>
        <begin position="25"/>
        <end position="87"/>
    </location>
</feature>
<proteinExistence type="predicted"/>
<keyword evidence="1" id="KW-0732">Signal</keyword>